<keyword evidence="1" id="KW-0472">Membrane</keyword>
<organism evidence="2 3">
    <name type="scientific">Ferruginibacter yonginensis</name>
    <dbReference type="NCBI Taxonomy" id="1310416"/>
    <lineage>
        <taxon>Bacteria</taxon>
        <taxon>Pseudomonadati</taxon>
        <taxon>Bacteroidota</taxon>
        <taxon>Chitinophagia</taxon>
        <taxon>Chitinophagales</taxon>
        <taxon>Chitinophagaceae</taxon>
        <taxon>Ferruginibacter</taxon>
    </lineage>
</organism>
<feature type="transmembrane region" description="Helical" evidence="1">
    <location>
        <begin position="103"/>
        <end position="122"/>
    </location>
</feature>
<accession>A0ABV8QUI6</accession>
<name>A0ABV8QUI6_9BACT</name>
<evidence type="ECO:0000313" key="2">
    <source>
        <dbReference type="EMBL" id="MFC4263305.1"/>
    </source>
</evidence>
<gene>
    <name evidence="2" type="ORF">ACFOWM_10475</name>
</gene>
<dbReference type="PANTHER" id="PTHR28008:SF1">
    <property type="entry name" value="DOMAIN PROTEIN, PUTATIVE (AFU_ORTHOLOGUE AFUA_3G10980)-RELATED"/>
    <property type="match status" value="1"/>
</dbReference>
<dbReference type="RefSeq" id="WP_379709687.1">
    <property type="nucleotide sequence ID" value="NZ_JBHSCZ010000002.1"/>
</dbReference>
<keyword evidence="3" id="KW-1185">Reference proteome</keyword>
<evidence type="ECO:0000313" key="3">
    <source>
        <dbReference type="Proteomes" id="UP001595907"/>
    </source>
</evidence>
<dbReference type="EMBL" id="JBHSCZ010000002">
    <property type="protein sequence ID" value="MFC4263305.1"/>
    <property type="molecule type" value="Genomic_DNA"/>
</dbReference>
<feature type="transmembrane region" description="Helical" evidence="1">
    <location>
        <begin position="43"/>
        <end position="61"/>
    </location>
</feature>
<sequence>MIPFKKFIPGIAWFFFVLILICLPGSNLPKADTWMECIYFDKWVHLGLFGILSLLFLIPIIKASIQVVMQQKLLWSVVVWVSIWGITTEFIQKYWVAGRSFDLGDWAADTVGALLALCFVKWKYSNINKNKI</sequence>
<dbReference type="Proteomes" id="UP001595907">
    <property type="component" value="Unassembled WGS sequence"/>
</dbReference>
<protein>
    <submittedName>
        <fullName evidence="2">VanZ family protein</fullName>
    </submittedName>
</protein>
<evidence type="ECO:0000256" key="1">
    <source>
        <dbReference type="SAM" id="Phobius"/>
    </source>
</evidence>
<feature type="transmembrane region" description="Helical" evidence="1">
    <location>
        <begin position="73"/>
        <end position="91"/>
    </location>
</feature>
<reference evidence="3" key="1">
    <citation type="journal article" date="2019" name="Int. J. Syst. Evol. Microbiol.">
        <title>The Global Catalogue of Microorganisms (GCM) 10K type strain sequencing project: providing services to taxonomists for standard genome sequencing and annotation.</title>
        <authorList>
            <consortium name="The Broad Institute Genomics Platform"/>
            <consortium name="The Broad Institute Genome Sequencing Center for Infectious Disease"/>
            <person name="Wu L."/>
            <person name="Ma J."/>
        </authorList>
    </citation>
    <scope>NUCLEOTIDE SEQUENCE [LARGE SCALE GENOMIC DNA]</scope>
    <source>
        <strain evidence="3">CECT 8289</strain>
    </source>
</reference>
<keyword evidence="1" id="KW-0812">Transmembrane</keyword>
<dbReference type="PANTHER" id="PTHR28008">
    <property type="entry name" value="DOMAIN PROTEIN, PUTATIVE (AFU_ORTHOLOGUE AFUA_3G10980)-RELATED"/>
    <property type="match status" value="1"/>
</dbReference>
<comment type="caution">
    <text evidence="2">The sequence shown here is derived from an EMBL/GenBank/DDBJ whole genome shotgun (WGS) entry which is preliminary data.</text>
</comment>
<feature type="transmembrane region" description="Helical" evidence="1">
    <location>
        <begin position="7"/>
        <end position="28"/>
    </location>
</feature>
<proteinExistence type="predicted"/>
<dbReference type="NCBIfam" id="NF037970">
    <property type="entry name" value="vanZ_1"/>
    <property type="match status" value="1"/>
</dbReference>
<keyword evidence="1" id="KW-1133">Transmembrane helix</keyword>